<keyword evidence="6 8" id="KW-0408">Iron</keyword>
<dbReference type="PRINTS" id="PR00463">
    <property type="entry name" value="EP450I"/>
</dbReference>
<dbReference type="InterPro" id="IPR001128">
    <property type="entry name" value="Cyt_P450"/>
</dbReference>
<protein>
    <submittedName>
        <fullName evidence="9">Cytochrome P450</fullName>
    </submittedName>
</protein>
<keyword evidence="3 8" id="KW-0349">Heme</keyword>
<comment type="caution">
    <text evidence="9">The sequence shown here is derived from an EMBL/GenBank/DDBJ whole genome shotgun (WGS) entry which is preliminary data.</text>
</comment>
<keyword evidence="10" id="KW-1185">Reference proteome</keyword>
<dbReference type="GO" id="GO:0005506">
    <property type="term" value="F:iron ion binding"/>
    <property type="evidence" value="ECO:0007669"/>
    <property type="project" value="InterPro"/>
</dbReference>
<dbReference type="OrthoDB" id="3934656at2759"/>
<evidence type="ECO:0000256" key="4">
    <source>
        <dbReference type="ARBA" id="ARBA00022723"/>
    </source>
</evidence>
<dbReference type="GO" id="GO:0016705">
    <property type="term" value="F:oxidoreductase activity, acting on paired donors, with incorporation or reduction of molecular oxygen"/>
    <property type="evidence" value="ECO:0007669"/>
    <property type="project" value="InterPro"/>
</dbReference>
<dbReference type="EMBL" id="JAGPXC010000001">
    <property type="protein sequence ID" value="KAH6660209.1"/>
    <property type="molecule type" value="Genomic_DNA"/>
</dbReference>
<accession>A0A9P8UYE1</accession>
<evidence type="ECO:0000256" key="7">
    <source>
        <dbReference type="ARBA" id="ARBA00023033"/>
    </source>
</evidence>
<evidence type="ECO:0000256" key="6">
    <source>
        <dbReference type="ARBA" id="ARBA00023004"/>
    </source>
</evidence>
<dbReference type="InterPro" id="IPR036396">
    <property type="entry name" value="Cyt_P450_sf"/>
</dbReference>
<dbReference type="PANTHER" id="PTHR24305">
    <property type="entry name" value="CYTOCHROME P450"/>
    <property type="match status" value="1"/>
</dbReference>
<evidence type="ECO:0000256" key="1">
    <source>
        <dbReference type="ARBA" id="ARBA00001971"/>
    </source>
</evidence>
<dbReference type="InterPro" id="IPR002401">
    <property type="entry name" value="Cyt_P450_E_grp-I"/>
</dbReference>
<dbReference type="AlphaFoldDB" id="A0A9P8UYE1"/>
<dbReference type="PRINTS" id="PR00385">
    <property type="entry name" value="P450"/>
</dbReference>
<dbReference type="Gene3D" id="1.10.630.10">
    <property type="entry name" value="Cytochrome P450"/>
    <property type="match status" value="1"/>
</dbReference>
<keyword evidence="5" id="KW-0560">Oxidoreductase</keyword>
<sequence length="451" mass="51101">MRSISRGFRSNTYNYGASFSYFWITSRVLCKRYGSSLVRIGPNDLTTDNPDVIRMISSAKSIYRMGEANTGNRFNPYNETMFEILEPERHDQMKAKVAAAYSGRDTPGLESNVDEQIKSLIHLIRRKCIYRAVDSRTLSIGRISGLFALDVISSVSLGTAFGCLQNDADIHGVFFSTLHVHIPFMSVAVDVPWLRRLFCSDMFLRLMGPKETDAYSIDIYLLHARISDDLLIETYEGLFIRHGLSQADCESEALLMFIARSDTTASVIRITMPHVLSSQQVYQKLKEEIKRAVTDGKISSTITNAEARALPYLQAVIYESLRIRPVVSDLVFKEVPANDGTAIGTNLPSFLLNEDIFEEDSHIFRPERFMKLNSTTLSEMCRNVELQFGYGRWMCAGKPLAQMELNKLPFELFRNFDFQLVDPQNPMSSKSFVLWVDDGLEVRVTESDSGV</sequence>
<dbReference type="InterPro" id="IPR050121">
    <property type="entry name" value="Cytochrome_P450_monoxygenase"/>
</dbReference>
<feature type="binding site" description="axial binding residue" evidence="8">
    <location>
        <position position="395"/>
    </location>
    <ligand>
        <name>heme</name>
        <dbReference type="ChEBI" id="CHEBI:30413"/>
    </ligand>
    <ligandPart>
        <name>Fe</name>
        <dbReference type="ChEBI" id="CHEBI:18248"/>
    </ligandPart>
</feature>
<dbReference type="SUPFAM" id="SSF48264">
    <property type="entry name" value="Cytochrome P450"/>
    <property type="match status" value="1"/>
</dbReference>
<proteinExistence type="inferred from homology"/>
<dbReference type="GO" id="GO:0004497">
    <property type="term" value="F:monooxygenase activity"/>
    <property type="evidence" value="ECO:0007669"/>
    <property type="project" value="UniProtKB-KW"/>
</dbReference>
<name>A0A9P8UYE1_9PEZI</name>
<dbReference type="GO" id="GO:0020037">
    <property type="term" value="F:heme binding"/>
    <property type="evidence" value="ECO:0007669"/>
    <property type="project" value="InterPro"/>
</dbReference>
<evidence type="ECO:0000313" key="9">
    <source>
        <dbReference type="EMBL" id="KAH6660209.1"/>
    </source>
</evidence>
<evidence type="ECO:0000256" key="3">
    <source>
        <dbReference type="ARBA" id="ARBA00022617"/>
    </source>
</evidence>
<evidence type="ECO:0000313" key="10">
    <source>
        <dbReference type="Proteomes" id="UP000758603"/>
    </source>
</evidence>
<dbReference type="RefSeq" id="XP_045964340.1">
    <property type="nucleotide sequence ID" value="XM_046104510.1"/>
</dbReference>
<organism evidence="9 10">
    <name type="scientific">Truncatella angustata</name>
    <dbReference type="NCBI Taxonomy" id="152316"/>
    <lineage>
        <taxon>Eukaryota</taxon>
        <taxon>Fungi</taxon>
        <taxon>Dikarya</taxon>
        <taxon>Ascomycota</taxon>
        <taxon>Pezizomycotina</taxon>
        <taxon>Sordariomycetes</taxon>
        <taxon>Xylariomycetidae</taxon>
        <taxon>Amphisphaeriales</taxon>
        <taxon>Sporocadaceae</taxon>
        <taxon>Truncatella</taxon>
    </lineage>
</organism>
<keyword evidence="7" id="KW-0503">Monooxygenase</keyword>
<comment type="cofactor">
    <cofactor evidence="1 8">
        <name>heme</name>
        <dbReference type="ChEBI" id="CHEBI:30413"/>
    </cofactor>
</comment>
<gene>
    <name evidence="9" type="ORF">BKA67DRAFT_589798</name>
</gene>
<reference evidence="9" key="1">
    <citation type="journal article" date="2021" name="Nat. Commun.">
        <title>Genetic determinants of endophytism in the Arabidopsis root mycobiome.</title>
        <authorList>
            <person name="Mesny F."/>
            <person name="Miyauchi S."/>
            <person name="Thiergart T."/>
            <person name="Pickel B."/>
            <person name="Atanasova L."/>
            <person name="Karlsson M."/>
            <person name="Huettel B."/>
            <person name="Barry K.W."/>
            <person name="Haridas S."/>
            <person name="Chen C."/>
            <person name="Bauer D."/>
            <person name="Andreopoulos W."/>
            <person name="Pangilinan J."/>
            <person name="LaButti K."/>
            <person name="Riley R."/>
            <person name="Lipzen A."/>
            <person name="Clum A."/>
            <person name="Drula E."/>
            <person name="Henrissat B."/>
            <person name="Kohler A."/>
            <person name="Grigoriev I.V."/>
            <person name="Martin F.M."/>
            <person name="Hacquard S."/>
        </authorList>
    </citation>
    <scope>NUCLEOTIDE SEQUENCE</scope>
    <source>
        <strain evidence="9">MPI-SDFR-AT-0073</strain>
    </source>
</reference>
<dbReference type="Pfam" id="PF00067">
    <property type="entry name" value="p450"/>
    <property type="match status" value="1"/>
</dbReference>
<dbReference type="GeneID" id="70133401"/>
<dbReference type="PANTHER" id="PTHR24305:SF77">
    <property type="entry name" value="CYTOCHROME P450 MONOOXYGENASE"/>
    <property type="match status" value="1"/>
</dbReference>
<evidence type="ECO:0000256" key="5">
    <source>
        <dbReference type="ARBA" id="ARBA00023002"/>
    </source>
</evidence>
<evidence type="ECO:0000256" key="2">
    <source>
        <dbReference type="ARBA" id="ARBA00010617"/>
    </source>
</evidence>
<comment type="similarity">
    <text evidence="2">Belongs to the cytochrome P450 family.</text>
</comment>
<evidence type="ECO:0000256" key="8">
    <source>
        <dbReference type="PIRSR" id="PIRSR602401-1"/>
    </source>
</evidence>
<keyword evidence="4 8" id="KW-0479">Metal-binding</keyword>
<dbReference type="Proteomes" id="UP000758603">
    <property type="component" value="Unassembled WGS sequence"/>
</dbReference>